<feature type="domain" description="FecR protein" evidence="2">
    <location>
        <begin position="194"/>
        <end position="291"/>
    </location>
</feature>
<protein>
    <submittedName>
        <fullName evidence="4">FecR protein</fullName>
    </submittedName>
</protein>
<dbReference type="InterPro" id="IPR032508">
    <property type="entry name" value="FecR_C"/>
</dbReference>
<evidence type="ECO:0000259" key="3">
    <source>
        <dbReference type="Pfam" id="PF16344"/>
    </source>
</evidence>
<dbReference type="Gene3D" id="2.60.120.1440">
    <property type="match status" value="1"/>
</dbReference>
<organism evidence="4 5">
    <name type="scientific">Chitinophaga arvensicola</name>
    <dbReference type="NCBI Taxonomy" id="29529"/>
    <lineage>
        <taxon>Bacteria</taxon>
        <taxon>Pseudomonadati</taxon>
        <taxon>Bacteroidota</taxon>
        <taxon>Chitinophagia</taxon>
        <taxon>Chitinophagales</taxon>
        <taxon>Chitinophagaceae</taxon>
        <taxon>Chitinophaga</taxon>
    </lineage>
</organism>
<evidence type="ECO:0000313" key="4">
    <source>
        <dbReference type="EMBL" id="SEW35067.1"/>
    </source>
</evidence>
<feature type="transmembrane region" description="Helical" evidence="1">
    <location>
        <begin position="95"/>
        <end position="115"/>
    </location>
</feature>
<keyword evidence="1" id="KW-0812">Transmembrane</keyword>
<feature type="domain" description="Protein FecR C-terminal" evidence="3">
    <location>
        <begin position="332"/>
        <end position="398"/>
    </location>
</feature>
<dbReference type="InterPro" id="IPR012373">
    <property type="entry name" value="Ferrdict_sens_TM"/>
</dbReference>
<dbReference type="PANTHER" id="PTHR30273">
    <property type="entry name" value="PERIPLASMIC SIGNAL SENSOR AND SIGMA FACTOR ACTIVATOR FECR-RELATED"/>
    <property type="match status" value="1"/>
</dbReference>
<dbReference type="Proteomes" id="UP000199310">
    <property type="component" value="Unassembled WGS sequence"/>
</dbReference>
<dbReference type="Pfam" id="PF16344">
    <property type="entry name" value="FecR_C"/>
    <property type="match status" value="1"/>
</dbReference>
<dbReference type="PANTHER" id="PTHR30273:SF2">
    <property type="entry name" value="PROTEIN FECR"/>
    <property type="match status" value="1"/>
</dbReference>
<dbReference type="GO" id="GO:0016989">
    <property type="term" value="F:sigma factor antagonist activity"/>
    <property type="evidence" value="ECO:0007669"/>
    <property type="project" value="TreeGrafter"/>
</dbReference>
<reference evidence="5" key="1">
    <citation type="submission" date="2016-10" db="EMBL/GenBank/DDBJ databases">
        <authorList>
            <person name="Varghese N."/>
            <person name="Submissions S."/>
        </authorList>
    </citation>
    <scope>NUCLEOTIDE SEQUENCE [LARGE SCALE GENOMIC DNA]</scope>
    <source>
        <strain evidence="5">DSM 3695</strain>
    </source>
</reference>
<keyword evidence="5" id="KW-1185">Reference proteome</keyword>
<sequence length="400" mass="44128">MKHEQLTYLIDRFVNKTITPEEKAALLELLQTEDETTLAETGVDAWLQENLPVMEIREDDPVVRQHLAAILSADKITGSGNTQQQVVSIHAKRRWYWAAAAAAALLITAGTYTFIKNHPATRSNGLAQSATPKLDMPPGQQGAILTLADGSQLVLDTVKHGEIASQNGTKLTLKKGELSYDASNAAQGSVVYNTVNTPNGRQFQLTLPDGTKVWMNAGSSIRYPNYFYDHQRKVSVTGEVYFEVAQQAEMPFIVDVDHRAEVEVLGTHFDVNAYGSGSQQIKTTLLEGAVRVSKGAQKATLRPGQQAQVGASINVINNVNINQVVAWKNGFFNFENMRLEEVMQQLERWYNIEVVYEGAIPDVSFYGELRRDLNLSGIIAALSDSGVHFRVEGNKLIVLP</sequence>
<dbReference type="EMBL" id="FOJG01000001">
    <property type="protein sequence ID" value="SEW35067.1"/>
    <property type="molecule type" value="Genomic_DNA"/>
</dbReference>
<gene>
    <name evidence="4" type="ORF">SAMN04488122_2179</name>
</gene>
<keyword evidence="1" id="KW-1133">Transmembrane helix</keyword>
<dbReference type="AlphaFoldDB" id="A0A1I0R3V0"/>
<accession>A0A1I0R3V0</accession>
<proteinExistence type="predicted"/>
<dbReference type="OrthoDB" id="643697at2"/>
<dbReference type="RefSeq" id="WP_089894383.1">
    <property type="nucleotide sequence ID" value="NZ_FOJG01000001.1"/>
</dbReference>
<keyword evidence="1" id="KW-0472">Membrane</keyword>
<dbReference type="InterPro" id="IPR006860">
    <property type="entry name" value="FecR"/>
</dbReference>
<name>A0A1I0R3V0_9BACT</name>
<evidence type="ECO:0000259" key="2">
    <source>
        <dbReference type="Pfam" id="PF04773"/>
    </source>
</evidence>
<evidence type="ECO:0000256" key="1">
    <source>
        <dbReference type="SAM" id="Phobius"/>
    </source>
</evidence>
<dbReference type="STRING" id="29529.SAMN04488122_2179"/>
<dbReference type="Pfam" id="PF04773">
    <property type="entry name" value="FecR"/>
    <property type="match status" value="1"/>
</dbReference>
<dbReference type="Gene3D" id="3.55.50.30">
    <property type="match status" value="1"/>
</dbReference>
<evidence type="ECO:0000313" key="5">
    <source>
        <dbReference type="Proteomes" id="UP000199310"/>
    </source>
</evidence>